<dbReference type="SUPFAM" id="SSF53623">
    <property type="entry name" value="MurD-like peptide ligases, catalytic domain"/>
    <property type="match status" value="1"/>
</dbReference>
<dbReference type="RefSeq" id="WP_106359107.1">
    <property type="nucleotide sequence ID" value="NZ_PVTP01000015.1"/>
</dbReference>
<dbReference type="OrthoDB" id="9801978at2"/>
<keyword evidence="4" id="KW-0472">Membrane</keyword>
<dbReference type="InterPro" id="IPR004101">
    <property type="entry name" value="Mur_ligase_C"/>
</dbReference>
<dbReference type="InterPro" id="IPR036615">
    <property type="entry name" value="Mur_ligase_C_dom_sf"/>
</dbReference>
<reference evidence="7 8" key="1">
    <citation type="submission" date="2018-03" db="EMBL/GenBank/DDBJ databases">
        <title>Genomic Encyclopedia of Archaeal and Bacterial Type Strains, Phase II (KMG-II): from individual species to whole genera.</title>
        <authorList>
            <person name="Goeker M."/>
        </authorList>
    </citation>
    <scope>NUCLEOTIDE SEQUENCE [LARGE SCALE GENOMIC DNA]</scope>
    <source>
        <strain evidence="7 8">DSM 101533</strain>
    </source>
</reference>
<evidence type="ECO:0000313" key="7">
    <source>
        <dbReference type="EMBL" id="PRY74761.1"/>
    </source>
</evidence>
<evidence type="ECO:0000256" key="3">
    <source>
        <dbReference type="ARBA" id="ARBA00022840"/>
    </source>
</evidence>
<feature type="transmembrane region" description="Helical" evidence="4">
    <location>
        <begin position="105"/>
        <end position="129"/>
    </location>
</feature>
<evidence type="ECO:0000256" key="4">
    <source>
        <dbReference type="SAM" id="Phobius"/>
    </source>
</evidence>
<keyword evidence="2" id="KW-0547">Nucleotide-binding</keyword>
<dbReference type="GO" id="GO:0005524">
    <property type="term" value="F:ATP binding"/>
    <property type="evidence" value="ECO:0007669"/>
    <property type="project" value="UniProtKB-KW"/>
</dbReference>
<feature type="domain" description="Mur ligase C-terminal" evidence="5">
    <location>
        <begin position="390"/>
        <end position="511"/>
    </location>
</feature>
<organism evidence="7 8">
    <name type="scientific">Yoonia maritima</name>
    <dbReference type="NCBI Taxonomy" id="1435347"/>
    <lineage>
        <taxon>Bacteria</taxon>
        <taxon>Pseudomonadati</taxon>
        <taxon>Pseudomonadota</taxon>
        <taxon>Alphaproteobacteria</taxon>
        <taxon>Rhodobacterales</taxon>
        <taxon>Paracoccaceae</taxon>
        <taxon>Yoonia</taxon>
    </lineage>
</organism>
<dbReference type="PANTHER" id="PTHR43024:SF1">
    <property type="entry name" value="UDP-N-ACETYLMURAMOYL-TRIPEPTIDE--D-ALANYL-D-ALANINE LIGASE"/>
    <property type="match status" value="1"/>
</dbReference>
<protein>
    <submittedName>
        <fullName evidence="7">UDP-N-acetylmuramoyl-tripeptide--D-alanyl-D-alanine ligase</fullName>
    </submittedName>
</protein>
<dbReference type="GO" id="GO:0016881">
    <property type="term" value="F:acid-amino acid ligase activity"/>
    <property type="evidence" value="ECO:0007669"/>
    <property type="project" value="InterPro"/>
</dbReference>
<dbReference type="InterPro" id="IPR013221">
    <property type="entry name" value="Mur_ligase_cen"/>
</dbReference>
<proteinExistence type="predicted"/>
<comment type="caution">
    <text evidence="7">The sequence shown here is derived from an EMBL/GenBank/DDBJ whole genome shotgun (WGS) entry which is preliminary data.</text>
</comment>
<feature type="transmembrane region" description="Helical" evidence="4">
    <location>
        <begin position="52"/>
        <end position="85"/>
    </location>
</feature>
<dbReference type="SUPFAM" id="SSF53244">
    <property type="entry name" value="MurD-like peptide ligases, peptide-binding domain"/>
    <property type="match status" value="1"/>
</dbReference>
<dbReference type="EMBL" id="PVTP01000015">
    <property type="protein sequence ID" value="PRY74761.1"/>
    <property type="molecule type" value="Genomic_DNA"/>
</dbReference>
<name>A0A2T0VTZ4_9RHOB</name>
<accession>A0A2T0VTZ4</accession>
<evidence type="ECO:0000259" key="5">
    <source>
        <dbReference type="Pfam" id="PF02875"/>
    </source>
</evidence>
<feature type="domain" description="Mur ligase central" evidence="6">
    <location>
        <begin position="174"/>
        <end position="366"/>
    </location>
</feature>
<evidence type="ECO:0000256" key="2">
    <source>
        <dbReference type="ARBA" id="ARBA00022741"/>
    </source>
</evidence>
<dbReference type="Pfam" id="PF02875">
    <property type="entry name" value="Mur_ligase_C"/>
    <property type="match status" value="1"/>
</dbReference>
<sequence length="526" mass="58061">MIILAKLIVMGALGYLLQTRLRTLLAYFQQEEYDGARYVGALQSVRLYDVRASAAILIALVIMLMTGPSAVVMLILAATLGAIIWDEKRYRFKKPLAMTERARRIYLLAAAFLVLPFLISFYWLIFAIITIQLAPFALIAANQVLAPFQQRINDKYIVEAREKLARMDPQRIGITGSFGKTTVKHILAEILEGSAPVFYSRGSINTVLGLTRHIRQRLQWSHKYFIAEMGAYGEGSIKRLCDFAQPTLGIVTAVGDAHTERFGSIEAIARAKSELVEYVCSNNGTAIINVDVLRHEPFAKLKEQYGKQVISVGAQDADVIVNAQTAAGGGWTIGLHWVDGSHADASFDLPLLGDHNVMNAALAVVLTLHVDPALVDDLPFFTKTVSQIPHRLQKVENPGEPLILDDAYNANELGFKSAVATMHDLAKERGGRAILVTPGVAELGLEHDAVHARLAQTCNDFCDTIYVVNPSRIRSFADGLDKGQVNVIEVASFYEARAKIDADIQTKDVVLYENDLPDLLEEQRFL</sequence>
<dbReference type="PANTHER" id="PTHR43024">
    <property type="entry name" value="UDP-N-ACETYLMURAMOYL-TRIPEPTIDE--D-ALANYL-D-ALANINE LIGASE"/>
    <property type="match status" value="1"/>
</dbReference>
<dbReference type="Proteomes" id="UP000238007">
    <property type="component" value="Unassembled WGS sequence"/>
</dbReference>
<dbReference type="InterPro" id="IPR036565">
    <property type="entry name" value="Mur-like_cat_sf"/>
</dbReference>
<keyword evidence="1 7" id="KW-0436">Ligase</keyword>
<gene>
    <name evidence="7" type="ORF">CLV80_1152</name>
</gene>
<dbReference type="AlphaFoldDB" id="A0A2T0VTZ4"/>
<evidence type="ECO:0000256" key="1">
    <source>
        <dbReference type="ARBA" id="ARBA00022598"/>
    </source>
</evidence>
<keyword evidence="8" id="KW-1185">Reference proteome</keyword>
<evidence type="ECO:0000313" key="8">
    <source>
        <dbReference type="Proteomes" id="UP000238007"/>
    </source>
</evidence>
<evidence type="ECO:0000259" key="6">
    <source>
        <dbReference type="Pfam" id="PF08245"/>
    </source>
</evidence>
<dbReference type="Pfam" id="PF08245">
    <property type="entry name" value="Mur_ligase_M"/>
    <property type="match status" value="1"/>
</dbReference>
<dbReference type="InterPro" id="IPR051046">
    <property type="entry name" value="MurCDEF_CellWall_CoF430Synth"/>
</dbReference>
<dbReference type="Gene3D" id="3.90.190.20">
    <property type="entry name" value="Mur ligase, C-terminal domain"/>
    <property type="match status" value="1"/>
</dbReference>
<keyword evidence="4" id="KW-1133">Transmembrane helix</keyword>
<dbReference type="Gene3D" id="3.40.1190.10">
    <property type="entry name" value="Mur-like, catalytic domain"/>
    <property type="match status" value="1"/>
</dbReference>
<keyword evidence="3" id="KW-0067">ATP-binding</keyword>
<keyword evidence="4" id="KW-0812">Transmembrane</keyword>